<dbReference type="Pfam" id="PF21355">
    <property type="entry name" value="TRAF-mep_MATH"/>
    <property type="match status" value="1"/>
</dbReference>
<dbReference type="EMBL" id="GFAA01001743">
    <property type="protein sequence ID" value="JAU01692.1"/>
    <property type="molecule type" value="mRNA"/>
</dbReference>
<dbReference type="InterPro" id="IPR008974">
    <property type="entry name" value="TRAF-like"/>
</dbReference>
<feature type="non-terminal residue" evidence="2">
    <location>
        <position position="376"/>
    </location>
</feature>
<feature type="domain" description="TRAF1-6 MATH" evidence="1">
    <location>
        <begin position="270"/>
        <end position="375"/>
    </location>
</feature>
<organism evidence="2">
    <name type="scientific">Amblyomma sculptum</name>
    <name type="common">Tick</name>
    <dbReference type="NCBI Taxonomy" id="1581419"/>
    <lineage>
        <taxon>Eukaryota</taxon>
        <taxon>Metazoa</taxon>
        <taxon>Ecdysozoa</taxon>
        <taxon>Arthropoda</taxon>
        <taxon>Chelicerata</taxon>
        <taxon>Arachnida</taxon>
        <taxon>Acari</taxon>
        <taxon>Parasitiformes</taxon>
        <taxon>Ixodida</taxon>
        <taxon>Ixodoidea</taxon>
        <taxon>Ixodidae</taxon>
        <taxon>Amblyomminae</taxon>
        <taxon>Amblyomma</taxon>
    </lineage>
</organism>
<dbReference type="InterPro" id="IPR049342">
    <property type="entry name" value="TRAF1-6_MATH_dom"/>
</dbReference>
<protein>
    <submittedName>
        <fullName evidence="2">Putative tumor necrosis factor receptor-associated factor</fullName>
    </submittedName>
</protein>
<evidence type="ECO:0000259" key="1">
    <source>
        <dbReference type="Pfam" id="PF21355"/>
    </source>
</evidence>
<dbReference type="Gene3D" id="2.60.210.10">
    <property type="entry name" value="Apoptosis, Tumor Necrosis Factor Receptor Associated Protein 2, Chain A"/>
    <property type="match status" value="1"/>
</dbReference>
<feature type="non-terminal residue" evidence="2">
    <location>
        <position position="1"/>
    </location>
</feature>
<reference evidence="2" key="1">
    <citation type="submission" date="2016-09" db="EMBL/GenBank/DDBJ databases">
        <authorList>
            <person name="Capua I."/>
            <person name="De Benedictis P."/>
            <person name="Joannis T."/>
            <person name="Lombin L.H."/>
            <person name="Cattoli G."/>
        </authorList>
    </citation>
    <scope>NUCLEOTIDE SEQUENCE</scope>
</reference>
<sequence>WRDFAAVELLKRKVKCWNEESGCQTVIAASEISRHFQRECAHHSVSCPKCSDIVPCKDVCSHLRSECGAEVKPHDFECEAASRCKDDSELLASMKEKLERQAAEIREFLERIDARSASHDDRLNEISEAMKAFKGTLNDVASRTYQNQDTWNKHMRDISVACTEVKNSFTTHKDKMENLPESINRSEKTLREELAKATSGTRGQLSQVSTAIKAEVRRNIQKALVKAKETLLYTQLHPTLYNFLVPRVKTLQEEALKAGSARYDPKQVRLCGYYLSPGVYLKKHGESVKLHALFTLHKGDMDDFVPWPFQLKLVLSAVHPKDGSKEEFEVEVYSSPQHFQKPKKSQNQPYYIDSHSLDLSDLFARGYVENDNLLIC</sequence>
<keyword evidence="2" id="KW-0675">Receptor</keyword>
<evidence type="ECO:0000313" key="2">
    <source>
        <dbReference type="EMBL" id="JAU01692.1"/>
    </source>
</evidence>
<dbReference type="AlphaFoldDB" id="A0A1E1XRV2"/>
<reference evidence="2" key="2">
    <citation type="journal article" date="2017" name="Front. Cell. Infect. Microbiol.">
        <title>Analysis of the Salivary Gland Transcriptome of Unfed and Partially Fed Amblyomma sculptum Ticks and Descriptive Proteome of the Saliva.</title>
        <authorList>
            <person name="Esteves E."/>
            <person name="Maruyama S.R."/>
            <person name="Kawahara R."/>
            <person name="Fujita A."/>
            <person name="Martins L.A."/>
            <person name="Righi A.A."/>
            <person name="Costa F.B."/>
            <person name="Palmisano G."/>
            <person name="Labruna M.B."/>
            <person name="Sa-Nunes A."/>
            <person name="Ribeiro J.M.C."/>
            <person name="Fogaca A.C."/>
        </authorList>
    </citation>
    <scope>NUCLEOTIDE SEQUENCE</scope>
</reference>
<dbReference type="SUPFAM" id="SSF49599">
    <property type="entry name" value="TRAF domain-like"/>
    <property type="match status" value="1"/>
</dbReference>
<dbReference type="Gene3D" id="3.30.40.10">
    <property type="entry name" value="Zinc/RING finger domain, C3HC4 (zinc finger)"/>
    <property type="match status" value="1"/>
</dbReference>
<proteinExistence type="evidence at transcript level"/>
<name>A0A1E1XRV2_AMBSC</name>
<dbReference type="Gene3D" id="1.20.1480.30">
    <property type="entry name" value="Designed four-helix bundle protein"/>
    <property type="match status" value="1"/>
</dbReference>
<accession>A0A1E1XRV2</accession>
<dbReference type="InterPro" id="IPR013083">
    <property type="entry name" value="Znf_RING/FYVE/PHD"/>
</dbReference>